<dbReference type="AlphaFoldDB" id="X0WJX5"/>
<proteinExistence type="predicted"/>
<reference evidence="1" key="1">
    <citation type="journal article" date="2014" name="Front. Microbiol.">
        <title>High frequency of phylogenetically diverse reductive dehalogenase-homologous genes in deep subseafloor sedimentary metagenomes.</title>
        <authorList>
            <person name="Kawai M."/>
            <person name="Futagami T."/>
            <person name="Toyoda A."/>
            <person name="Takaki Y."/>
            <person name="Nishi S."/>
            <person name="Hori S."/>
            <person name="Arai W."/>
            <person name="Tsubouchi T."/>
            <person name="Morono Y."/>
            <person name="Uchiyama I."/>
            <person name="Ito T."/>
            <person name="Fujiyama A."/>
            <person name="Inagaki F."/>
            <person name="Takami H."/>
        </authorList>
    </citation>
    <scope>NUCLEOTIDE SEQUENCE</scope>
    <source>
        <strain evidence="1">Expedition CK06-06</strain>
    </source>
</reference>
<comment type="caution">
    <text evidence="1">The sequence shown here is derived from an EMBL/GenBank/DDBJ whole genome shotgun (WGS) entry which is preliminary data.</text>
</comment>
<protein>
    <submittedName>
        <fullName evidence="1">Uncharacterized protein</fullName>
    </submittedName>
</protein>
<accession>X0WJX5</accession>
<sequence length="39" mass="4592">MPLKERGHDIKYYNTSIIGEENLSSKVYGCDRGDRFDRK</sequence>
<name>X0WJX5_9ZZZZ</name>
<dbReference type="EMBL" id="BARS01039836">
    <property type="protein sequence ID" value="GAG23522.1"/>
    <property type="molecule type" value="Genomic_DNA"/>
</dbReference>
<gene>
    <name evidence="1" type="ORF">S01H1_60804</name>
</gene>
<evidence type="ECO:0000313" key="1">
    <source>
        <dbReference type="EMBL" id="GAG23522.1"/>
    </source>
</evidence>
<organism evidence="1">
    <name type="scientific">marine sediment metagenome</name>
    <dbReference type="NCBI Taxonomy" id="412755"/>
    <lineage>
        <taxon>unclassified sequences</taxon>
        <taxon>metagenomes</taxon>
        <taxon>ecological metagenomes</taxon>
    </lineage>
</organism>